<keyword evidence="2" id="KW-1185">Reference proteome</keyword>
<evidence type="ECO:0000313" key="1">
    <source>
        <dbReference type="EMBL" id="KAH7970260.1"/>
    </source>
</evidence>
<protein>
    <submittedName>
        <fullName evidence="1">Uncharacterized protein</fullName>
    </submittedName>
</protein>
<reference evidence="1" key="1">
    <citation type="submission" date="2020-05" db="EMBL/GenBank/DDBJ databases">
        <title>Large-scale comparative analyses of tick genomes elucidate their genetic diversity and vector capacities.</title>
        <authorList>
            <person name="Jia N."/>
            <person name="Wang J."/>
            <person name="Shi W."/>
            <person name="Du L."/>
            <person name="Sun Y."/>
            <person name="Zhan W."/>
            <person name="Jiang J."/>
            <person name="Wang Q."/>
            <person name="Zhang B."/>
            <person name="Ji P."/>
            <person name="Sakyi L.B."/>
            <person name="Cui X."/>
            <person name="Yuan T."/>
            <person name="Jiang B."/>
            <person name="Yang W."/>
            <person name="Lam T.T.-Y."/>
            <person name="Chang Q."/>
            <person name="Ding S."/>
            <person name="Wang X."/>
            <person name="Zhu J."/>
            <person name="Ruan X."/>
            <person name="Zhao L."/>
            <person name="Wei J."/>
            <person name="Que T."/>
            <person name="Du C."/>
            <person name="Cheng J."/>
            <person name="Dai P."/>
            <person name="Han X."/>
            <person name="Huang E."/>
            <person name="Gao Y."/>
            <person name="Liu J."/>
            <person name="Shao H."/>
            <person name="Ye R."/>
            <person name="Li L."/>
            <person name="Wei W."/>
            <person name="Wang X."/>
            <person name="Wang C."/>
            <person name="Yang T."/>
            <person name="Huo Q."/>
            <person name="Li W."/>
            <person name="Guo W."/>
            <person name="Chen H."/>
            <person name="Zhou L."/>
            <person name="Ni X."/>
            <person name="Tian J."/>
            <person name="Zhou Y."/>
            <person name="Sheng Y."/>
            <person name="Liu T."/>
            <person name="Pan Y."/>
            <person name="Xia L."/>
            <person name="Li J."/>
            <person name="Zhao F."/>
            <person name="Cao W."/>
        </authorList>
    </citation>
    <scope>NUCLEOTIDE SEQUENCE</scope>
    <source>
        <strain evidence="1">Dsil-2018</strain>
    </source>
</reference>
<evidence type="ECO:0000313" key="2">
    <source>
        <dbReference type="Proteomes" id="UP000821865"/>
    </source>
</evidence>
<gene>
    <name evidence="1" type="ORF">HPB49_001871</name>
</gene>
<proteinExistence type="predicted"/>
<sequence length="611" mass="66761">MKGTAVTPVHLIESSDHSPEHKKRRKKGGQDEIIPDHVGPVVNSRLPFFTGQNELVTRNAQDRKPGLSVRDDSTHDVGIAQRGRAHGPSPTRSPRTGALTPAERSGGIVSKTSPRNTLNKRHTRRVHSPNKPNESSVRNRPKGASSARGLGPFPVRTRKHRLSPTKNAAAGSLSGSGGTAPPLLLDAKSGSTNPIVSLDTAVTEATVVPSAALQEKTAATLLKTKLPNPAGTVDPVRKNLQCVVKCAVELSLLLAVVVTLSIWLRHGAVAPMTASPCLTAGCTVHSSEFNGTLNYSVDPCADMDAFVCSVWRSRGAGEDHSSLSLFAHVIREYEARVADIFLTGRTEFAASRMATDFLRKCTQRQAAPSLDSFKHFFALNSLPWPFDVAERVDTGLRPLERVLSLSLMWDIDTWFRAYVNSAPVYESNTTVVLTLFIEASAQASLWLDFVRSLEMTQSRTRYYRRMHSAYNATLPDKDEVVRRLAVEKKILSVLDTVRASRTSSKPAVTSLRKILSTIANAKLSDWLEPIRAASGSKAADENELVSVQDVRLLRVVDELLSAHSSQHLLEHLSWWLLQRLTVIGWPQGYDVIAGSETVSATCFLQSLDGAW</sequence>
<comment type="caution">
    <text evidence="1">The sequence shown here is derived from an EMBL/GenBank/DDBJ whole genome shotgun (WGS) entry which is preliminary data.</text>
</comment>
<dbReference type="Proteomes" id="UP000821865">
    <property type="component" value="Chromosome 11"/>
</dbReference>
<name>A0ACB8DHG9_DERSI</name>
<organism evidence="1 2">
    <name type="scientific">Dermacentor silvarum</name>
    <name type="common">Tick</name>
    <dbReference type="NCBI Taxonomy" id="543639"/>
    <lineage>
        <taxon>Eukaryota</taxon>
        <taxon>Metazoa</taxon>
        <taxon>Ecdysozoa</taxon>
        <taxon>Arthropoda</taxon>
        <taxon>Chelicerata</taxon>
        <taxon>Arachnida</taxon>
        <taxon>Acari</taxon>
        <taxon>Parasitiformes</taxon>
        <taxon>Ixodida</taxon>
        <taxon>Ixodoidea</taxon>
        <taxon>Ixodidae</taxon>
        <taxon>Rhipicephalinae</taxon>
        <taxon>Dermacentor</taxon>
    </lineage>
</organism>
<dbReference type="EMBL" id="CM023480">
    <property type="protein sequence ID" value="KAH7970260.1"/>
    <property type="molecule type" value="Genomic_DNA"/>
</dbReference>
<accession>A0ACB8DHG9</accession>